<organism evidence="2 3">
    <name type="scientific">Gluconobacter japonicus</name>
    <dbReference type="NCBI Taxonomy" id="376620"/>
    <lineage>
        <taxon>Bacteria</taxon>
        <taxon>Pseudomonadati</taxon>
        <taxon>Pseudomonadota</taxon>
        <taxon>Alphaproteobacteria</taxon>
        <taxon>Acetobacterales</taxon>
        <taxon>Acetobacteraceae</taxon>
        <taxon>Gluconobacter</taxon>
    </lineage>
</organism>
<keyword evidence="1" id="KW-0472">Membrane</keyword>
<evidence type="ECO:0000256" key="1">
    <source>
        <dbReference type="SAM" id="Phobius"/>
    </source>
</evidence>
<evidence type="ECO:0000313" key="2">
    <source>
        <dbReference type="EMBL" id="GLQ60383.1"/>
    </source>
</evidence>
<reference evidence="3" key="1">
    <citation type="journal article" date="2019" name="Int. J. Syst. Evol. Microbiol.">
        <title>The Global Catalogue of Microorganisms (GCM) 10K type strain sequencing project: providing services to taxonomists for standard genome sequencing and annotation.</title>
        <authorList>
            <consortium name="The Broad Institute Genomics Platform"/>
            <consortium name="The Broad Institute Genome Sequencing Center for Infectious Disease"/>
            <person name="Wu L."/>
            <person name="Ma J."/>
        </authorList>
    </citation>
    <scope>NUCLEOTIDE SEQUENCE [LARGE SCALE GENOMIC DNA]</scope>
    <source>
        <strain evidence="3">NBRC 3271</strain>
    </source>
</reference>
<name>A0ABQ5WKZ3_GLUJA</name>
<proteinExistence type="predicted"/>
<dbReference type="Proteomes" id="UP001156613">
    <property type="component" value="Unassembled WGS sequence"/>
</dbReference>
<accession>A0ABQ5WKZ3</accession>
<comment type="caution">
    <text evidence="2">The sequence shown here is derived from an EMBL/GenBank/DDBJ whole genome shotgun (WGS) entry which is preliminary data.</text>
</comment>
<gene>
    <name evidence="2" type="ORF">GCM10010937_21860</name>
</gene>
<keyword evidence="1" id="KW-1133">Transmembrane helix</keyword>
<sequence>MPGDLFRAPPSPECAMAQFLVKAFKSLQDGVGFPVLLGILAALVLIGYLVLSLLLT</sequence>
<dbReference type="EMBL" id="BSNT01000069">
    <property type="protein sequence ID" value="GLQ60383.1"/>
    <property type="molecule type" value="Genomic_DNA"/>
</dbReference>
<keyword evidence="3" id="KW-1185">Reference proteome</keyword>
<evidence type="ECO:0000313" key="3">
    <source>
        <dbReference type="Proteomes" id="UP001156613"/>
    </source>
</evidence>
<protein>
    <submittedName>
        <fullName evidence="2">Uncharacterized protein</fullName>
    </submittedName>
</protein>
<keyword evidence="1" id="KW-0812">Transmembrane</keyword>
<feature type="transmembrane region" description="Helical" evidence="1">
    <location>
        <begin position="31"/>
        <end position="55"/>
    </location>
</feature>